<feature type="binding site" evidence="5">
    <location>
        <position position="420"/>
    </location>
    <ligand>
        <name>pyridoxal 5'-phosphate</name>
        <dbReference type="ChEBI" id="CHEBI:597326"/>
    </ligand>
</feature>
<feature type="binding site" evidence="5">
    <location>
        <position position="448"/>
    </location>
    <ligand>
        <name>pyridoxal 5'-phosphate</name>
        <dbReference type="ChEBI" id="CHEBI:597326"/>
    </ligand>
</feature>
<dbReference type="GO" id="GO:0005737">
    <property type="term" value="C:cytoplasm"/>
    <property type="evidence" value="ECO:0007669"/>
    <property type="project" value="UniProtKB-SubCell"/>
</dbReference>
<dbReference type="Pfam" id="PF00266">
    <property type="entry name" value="Aminotran_5"/>
    <property type="match status" value="1"/>
</dbReference>
<feature type="binding site" evidence="5">
    <location>
        <begin position="254"/>
        <end position="257"/>
    </location>
    <ligand>
        <name>pyridoxal 5'-phosphate</name>
        <dbReference type="ChEBI" id="CHEBI:597326"/>
    </ligand>
</feature>
<dbReference type="Pfam" id="PF22580">
    <property type="entry name" value="KYNU_C"/>
    <property type="match status" value="1"/>
</dbReference>
<feature type="binding site" evidence="5">
    <location>
        <position position="338"/>
    </location>
    <ligand>
        <name>pyridoxal 5'-phosphate</name>
        <dbReference type="ChEBI" id="CHEBI:597326"/>
    </ligand>
</feature>
<accession>A0A0C2ILC1</accession>
<dbReference type="HAMAP" id="MF_01970">
    <property type="entry name" value="Kynureninase"/>
    <property type="match status" value="1"/>
</dbReference>
<feature type="binding site" evidence="5">
    <location>
        <position position="363"/>
    </location>
    <ligand>
        <name>pyridoxal 5'-phosphate</name>
        <dbReference type="ChEBI" id="CHEBI:597326"/>
    </ligand>
</feature>
<dbReference type="AlphaFoldDB" id="A0A0C2ILC1"/>
<dbReference type="InterPro" id="IPR015422">
    <property type="entry name" value="PyrdxlP-dep_Trfase_small"/>
</dbReference>
<dbReference type="UniPathway" id="UPA00253">
    <property type="reaction ID" value="UER00329"/>
</dbReference>
<dbReference type="OrthoDB" id="5978656at2759"/>
<comment type="catalytic activity">
    <reaction evidence="5">
        <text>L-kynurenine + H2O = anthranilate + L-alanine + H(+)</text>
        <dbReference type="Rhea" id="RHEA:16813"/>
        <dbReference type="ChEBI" id="CHEBI:15377"/>
        <dbReference type="ChEBI" id="CHEBI:15378"/>
        <dbReference type="ChEBI" id="CHEBI:16567"/>
        <dbReference type="ChEBI" id="CHEBI:57959"/>
        <dbReference type="ChEBI" id="CHEBI:57972"/>
        <dbReference type="EC" id="3.7.1.3"/>
    </reaction>
</comment>
<protein>
    <recommendedName>
        <fullName evidence="5">Kynureninase</fullName>
        <ecNumber evidence="5">3.7.1.3</ecNumber>
    </recommendedName>
    <alternativeName>
        <fullName evidence="5">Biosynthesis of nicotinic acid protein 5</fullName>
    </alternativeName>
    <alternativeName>
        <fullName evidence="5">L-kynurenine hydrolase</fullName>
    </alternativeName>
</protein>
<dbReference type="FunFam" id="3.40.640.10:FF:000031">
    <property type="entry name" value="Kynureninase"/>
    <property type="match status" value="1"/>
</dbReference>
<dbReference type="InterPro" id="IPR015421">
    <property type="entry name" value="PyrdxlP-dep_Trfase_major"/>
</dbReference>
<evidence type="ECO:0000313" key="8">
    <source>
        <dbReference type="EMBL" id="KIH89896.1"/>
    </source>
</evidence>
<sequence>MMTIAQLSTALRDDYTSVTFADNAHTLDYAEELDAHDFLSTFKDEFVRPTREMIRRAAPAKAAKGNDSAEEAGSNGHADRTETAPTAQLEEMAGARADGKPPTRGLYDLVPGTKPCVQGEHLAMMYPTHTESSHLAMYFCGNSLGLQPKAVRRYVEAYLDTWAAIGVQGHFHALARDAKDARDDDAQLEETPVALKPWQEMAAECSKQMARLVGASPEEVVTMNTLTVNLHLMMASFYKPTATRHKIIAEWKPFPSDSYALESQIVWHGLDVAKSLVELKPDDNLYISTDAILATIDEHAAETALLLLPGIQYYTGQLFDMPRITAHARSKGIVVGWDLAHAVGNVELQLHDWDVDFAVWCTYKYLNAGPGSIAGAFVHERHGGVDASSSSYEKNNNDGNADDYDVRTNAFTYRPRLAGWYGSDLRVRFNMAKTFQPTPGAQGFQLSNPSAVDLASLSGALSVFDKTSMRDLRTKSLVLTAYAEKLLNDILQDARDAAEAAEAMGAHDHAAFPADAAPPFRIITPANPAERGAQISILMRDDDFLDKWAAAMKRADIVMDMRKPNVIRIAPVPLYNTFVEVHHGVRIHVRHWLASVASVAQDTDPNLDPNTDHTQPHDAPGNFELWQAMPYYDATNYLAFAWDLAAGMDWEGEDPDAMRD</sequence>
<keyword evidence="2 5" id="KW-0662">Pyridine nucleotide biosynthesis</keyword>
<evidence type="ECO:0000256" key="6">
    <source>
        <dbReference type="SAM" id="MobiDB-lite"/>
    </source>
</evidence>
<dbReference type="GO" id="GO:0030170">
    <property type="term" value="F:pyridoxal phosphate binding"/>
    <property type="evidence" value="ECO:0007669"/>
    <property type="project" value="UniProtKB-UniRule"/>
</dbReference>
<dbReference type="PANTHER" id="PTHR14084">
    <property type="entry name" value="KYNURENINASE"/>
    <property type="match status" value="1"/>
</dbReference>
<evidence type="ECO:0000256" key="4">
    <source>
        <dbReference type="ARBA" id="ARBA00022898"/>
    </source>
</evidence>
<name>A0A0C2ILC1_9PEZI</name>
<dbReference type="GO" id="GO:0019441">
    <property type="term" value="P:L-tryptophan catabolic process to kynurenine"/>
    <property type="evidence" value="ECO:0007669"/>
    <property type="project" value="TreeGrafter"/>
</dbReference>
<comment type="subunit">
    <text evidence="5">Homodimer.</text>
</comment>
<dbReference type="GO" id="GO:0043420">
    <property type="term" value="P:anthranilate metabolic process"/>
    <property type="evidence" value="ECO:0007669"/>
    <property type="project" value="UniProtKB-UniRule"/>
</dbReference>
<feature type="modified residue" description="N6-(pyridoxal phosphate)lysine" evidence="5">
    <location>
        <position position="364"/>
    </location>
</feature>
<feature type="binding site" evidence="5">
    <location>
        <position position="227"/>
    </location>
    <ligand>
        <name>pyridoxal 5'-phosphate</name>
        <dbReference type="ChEBI" id="CHEBI:597326"/>
    </ligand>
</feature>
<dbReference type="InterPro" id="IPR000192">
    <property type="entry name" value="Aminotrans_V_dom"/>
</dbReference>
<keyword evidence="3 5" id="KW-0378">Hydrolase</keyword>
<comment type="caution">
    <text evidence="5">Lacks conserved residue(s) required for the propagation of feature annotation.</text>
</comment>
<feature type="binding site" evidence="5">
    <location>
        <position position="341"/>
    </location>
    <ligand>
        <name>pyridoxal 5'-phosphate</name>
        <dbReference type="ChEBI" id="CHEBI:597326"/>
    </ligand>
</feature>
<evidence type="ECO:0000259" key="7">
    <source>
        <dbReference type="Pfam" id="PF00266"/>
    </source>
</evidence>
<dbReference type="UniPathway" id="UPA00334">
    <property type="reaction ID" value="UER00455"/>
</dbReference>
<dbReference type="InterPro" id="IPR015424">
    <property type="entry name" value="PyrdxlP-dep_Trfase"/>
</dbReference>
<evidence type="ECO:0000256" key="5">
    <source>
        <dbReference type="HAMAP-Rule" id="MF_03017"/>
    </source>
</evidence>
<comment type="subcellular location">
    <subcellularLocation>
        <location evidence="5">Cytoplasm</location>
    </subcellularLocation>
</comment>
<dbReference type="Gene3D" id="3.90.1150.10">
    <property type="entry name" value="Aspartate Aminotransferase, domain 1"/>
    <property type="match status" value="1"/>
</dbReference>
<dbReference type="HOGENOM" id="CLU_003433_4_0_1"/>
<dbReference type="SUPFAM" id="SSF53383">
    <property type="entry name" value="PLP-dependent transferases"/>
    <property type="match status" value="1"/>
</dbReference>
<comment type="catalytic activity">
    <reaction evidence="5">
        <text>3-hydroxy-L-kynurenine + H2O = 3-hydroxyanthranilate + L-alanine + H(+)</text>
        <dbReference type="Rhea" id="RHEA:25143"/>
        <dbReference type="ChEBI" id="CHEBI:15377"/>
        <dbReference type="ChEBI" id="CHEBI:15378"/>
        <dbReference type="ChEBI" id="CHEBI:36559"/>
        <dbReference type="ChEBI" id="CHEBI:57972"/>
        <dbReference type="ChEBI" id="CHEBI:58125"/>
    </reaction>
</comment>
<comment type="similarity">
    <text evidence="5">Belongs to the kynureninase family.</text>
</comment>
<dbReference type="Proteomes" id="UP000031575">
    <property type="component" value="Unassembled WGS sequence"/>
</dbReference>
<dbReference type="GO" id="GO:0030429">
    <property type="term" value="F:kynureninase activity"/>
    <property type="evidence" value="ECO:0007669"/>
    <property type="project" value="UniProtKB-UniRule"/>
</dbReference>
<evidence type="ECO:0000313" key="9">
    <source>
        <dbReference type="Proteomes" id="UP000031575"/>
    </source>
</evidence>
<feature type="region of interest" description="Disordered" evidence="6">
    <location>
        <begin position="57"/>
        <end position="83"/>
    </location>
</feature>
<gene>
    <name evidence="5" type="primary">BNA5</name>
    <name evidence="8" type="ORF">SPBR_09028</name>
</gene>
<dbReference type="InterPro" id="IPR010111">
    <property type="entry name" value="Kynureninase"/>
</dbReference>
<keyword evidence="9" id="KW-1185">Reference proteome</keyword>
<keyword evidence="4 5" id="KW-0663">Pyridoxal phosphate</keyword>
<proteinExistence type="inferred from homology"/>
<feature type="binding site" evidence="5">
    <location>
        <position position="226"/>
    </location>
    <ligand>
        <name>pyridoxal 5'-phosphate</name>
        <dbReference type="ChEBI" id="CHEBI:597326"/>
    </ligand>
</feature>
<comment type="caution">
    <text evidence="8">The sequence shown here is derived from an EMBL/GenBank/DDBJ whole genome shotgun (WGS) entry which is preliminary data.</text>
</comment>
<evidence type="ECO:0000256" key="2">
    <source>
        <dbReference type="ARBA" id="ARBA00022642"/>
    </source>
</evidence>
<reference evidence="8 9" key="1">
    <citation type="journal article" date="2014" name="BMC Genomics">
        <title>Comparative genomics of the major fungal agents of human and animal Sporotrichosis: Sporothrix schenckii and Sporothrix brasiliensis.</title>
        <authorList>
            <person name="Teixeira M.M."/>
            <person name="de Almeida L.G."/>
            <person name="Kubitschek-Barreira P."/>
            <person name="Alves F.L."/>
            <person name="Kioshima E.S."/>
            <person name="Abadio A.K."/>
            <person name="Fernandes L."/>
            <person name="Derengowski L.S."/>
            <person name="Ferreira K.S."/>
            <person name="Souza R.C."/>
            <person name="Ruiz J.C."/>
            <person name="de Andrade N.C."/>
            <person name="Paes H.C."/>
            <person name="Nicola A.M."/>
            <person name="Albuquerque P."/>
            <person name="Gerber A.L."/>
            <person name="Martins V.P."/>
            <person name="Peconick L.D."/>
            <person name="Neto A.V."/>
            <person name="Chaucanez C.B."/>
            <person name="Silva P.A."/>
            <person name="Cunha O.L."/>
            <person name="de Oliveira F.F."/>
            <person name="dos Santos T.C."/>
            <person name="Barros A.L."/>
            <person name="Soares M.A."/>
            <person name="de Oliveira L.M."/>
            <person name="Marini M.M."/>
            <person name="Villalobos-Duno H."/>
            <person name="Cunha M.M."/>
            <person name="de Hoog S."/>
            <person name="da Silveira J.F."/>
            <person name="Henrissat B."/>
            <person name="Nino-Vega G.A."/>
            <person name="Cisalpino P.S."/>
            <person name="Mora-Montes H.M."/>
            <person name="Almeida S.R."/>
            <person name="Stajich J.E."/>
            <person name="Lopes-Bezerra L.M."/>
            <person name="Vasconcelos A.T."/>
            <person name="Felipe M.S."/>
        </authorList>
    </citation>
    <scope>NUCLEOTIDE SEQUENCE [LARGE SCALE GENOMIC DNA]</scope>
    <source>
        <strain evidence="8 9">5110</strain>
    </source>
</reference>
<dbReference type="EC" id="3.7.1.3" evidence="5"/>
<feature type="domain" description="Aminotransferase class V" evidence="7">
    <location>
        <begin position="201"/>
        <end position="370"/>
    </location>
</feature>
<dbReference type="Gene3D" id="3.40.640.10">
    <property type="entry name" value="Type I PLP-dependent aspartate aminotransferase-like (Major domain)"/>
    <property type="match status" value="1"/>
</dbReference>
<dbReference type="GO" id="GO:0097053">
    <property type="term" value="P:L-kynurenine catabolic process"/>
    <property type="evidence" value="ECO:0007669"/>
    <property type="project" value="UniProtKB-UniRule"/>
</dbReference>
<dbReference type="NCBIfam" id="TIGR01814">
    <property type="entry name" value="kynureninase"/>
    <property type="match status" value="1"/>
</dbReference>
<dbReference type="EMBL" id="AWTV01000008">
    <property type="protein sequence ID" value="KIH89896.1"/>
    <property type="molecule type" value="Genomic_DNA"/>
</dbReference>
<organism evidence="8 9">
    <name type="scientific">Sporothrix brasiliensis 5110</name>
    <dbReference type="NCBI Taxonomy" id="1398154"/>
    <lineage>
        <taxon>Eukaryota</taxon>
        <taxon>Fungi</taxon>
        <taxon>Dikarya</taxon>
        <taxon>Ascomycota</taxon>
        <taxon>Pezizomycotina</taxon>
        <taxon>Sordariomycetes</taxon>
        <taxon>Sordariomycetidae</taxon>
        <taxon>Ophiostomatales</taxon>
        <taxon>Ophiostomataceae</taxon>
        <taxon>Sporothrix</taxon>
    </lineage>
</organism>
<dbReference type="GO" id="GO:0019805">
    <property type="term" value="P:quinolinate biosynthetic process"/>
    <property type="evidence" value="ECO:0007669"/>
    <property type="project" value="UniProtKB-UniRule"/>
</dbReference>
<evidence type="ECO:0000256" key="1">
    <source>
        <dbReference type="ARBA" id="ARBA00022490"/>
    </source>
</evidence>
<dbReference type="PANTHER" id="PTHR14084:SF2">
    <property type="entry name" value="KYNURENINASE 2"/>
    <property type="match status" value="1"/>
</dbReference>
<comment type="function">
    <text evidence="5">Catalyzes the cleavage of L-kynurenine (L-Kyn) and L-3-hydroxykynurenine (L-3OHKyn) into anthranilic acid (AA) and 3-hydroxyanthranilic acid (3-OHAA), respectively.</text>
</comment>
<comment type="cofactor">
    <cofactor evidence="5">
        <name>pyridoxal 5'-phosphate</name>
        <dbReference type="ChEBI" id="CHEBI:597326"/>
    </cofactor>
</comment>
<comment type="pathway">
    <text evidence="5">Cofactor biosynthesis; NAD(+) biosynthesis; quinolinate from L-kynurenine: step 2/3.</text>
</comment>
<dbReference type="GO" id="GO:0034354">
    <property type="term" value="P:'de novo' NAD+ biosynthetic process from L-tryptophan"/>
    <property type="evidence" value="ECO:0007669"/>
    <property type="project" value="UniProtKB-UniRule"/>
</dbReference>
<evidence type="ECO:0000256" key="3">
    <source>
        <dbReference type="ARBA" id="ARBA00022801"/>
    </source>
</evidence>
<dbReference type="VEuPathDB" id="FungiDB:SPBR_09028"/>
<keyword evidence="1 5" id="KW-0963">Cytoplasm</keyword>
<comment type="pathway">
    <text evidence="5">Amino-acid degradation; L-kynurenine degradation; L-alanine and anthranilate from L-kynurenine: step 1/1.</text>
</comment>